<organism evidence="1 2">
    <name type="scientific">Weissella minor</name>
    <dbReference type="NCBI Taxonomy" id="1620"/>
    <lineage>
        <taxon>Bacteria</taxon>
        <taxon>Bacillati</taxon>
        <taxon>Bacillota</taxon>
        <taxon>Bacilli</taxon>
        <taxon>Lactobacillales</taxon>
        <taxon>Lactobacillaceae</taxon>
        <taxon>Weissella</taxon>
    </lineage>
</organism>
<dbReference type="Gene3D" id="2.40.400.10">
    <property type="entry name" value="Acetoacetate decarboxylase-like"/>
    <property type="match status" value="1"/>
</dbReference>
<accession>A0A0R2JMA3</accession>
<dbReference type="PATRIC" id="fig|1620.3.peg.518"/>
<dbReference type="GO" id="GO:0016829">
    <property type="term" value="F:lyase activity"/>
    <property type="evidence" value="ECO:0007669"/>
    <property type="project" value="InterPro"/>
</dbReference>
<gene>
    <name evidence="1" type="ORF">IV67_GL000511</name>
</gene>
<sequence>MNKSDLLEQVTTPIDSPAFAAAKVRFHNRDFMNITYRTDHAALMNILPEPLEPIDDLVKFEFINMPDSDGLGAYAEIGQVIPVTFNGKEGEFYLSMYVNSPEAIASGREVAAFPKKLADTSIYLDNDVLVGKLSYSQLPVAVATMGYNYYPLDFEAAKAEITKPSYRLNIMRNYDYSPRILELTESTITDVQIKGAWDSPAKLQLFEHVMAPVADLPVREIVKAQHIIADLTLPQPHKVYDYLAED</sequence>
<name>A0A0R2JMA3_9LACO</name>
<evidence type="ECO:0000313" key="1">
    <source>
        <dbReference type="EMBL" id="KRN76998.1"/>
    </source>
</evidence>
<dbReference type="STRING" id="1620.IV67_GL000511"/>
<proteinExistence type="predicted"/>
<dbReference type="NCBIfam" id="NF002614">
    <property type="entry name" value="PRK02265.1"/>
    <property type="match status" value="1"/>
</dbReference>
<dbReference type="InterPro" id="IPR010451">
    <property type="entry name" value="Acetoacetate_decarboxylase"/>
</dbReference>
<dbReference type="OrthoDB" id="1633687at2"/>
<dbReference type="SUPFAM" id="SSF160104">
    <property type="entry name" value="Acetoacetate decarboxylase-like"/>
    <property type="match status" value="1"/>
</dbReference>
<dbReference type="EMBL" id="JQCD01000024">
    <property type="protein sequence ID" value="KRN76998.1"/>
    <property type="molecule type" value="Genomic_DNA"/>
</dbReference>
<dbReference type="Pfam" id="PF06314">
    <property type="entry name" value="ADC"/>
    <property type="match status" value="1"/>
</dbReference>
<comment type="caution">
    <text evidence="1">The sequence shown here is derived from an EMBL/GenBank/DDBJ whole genome shotgun (WGS) entry which is preliminary data.</text>
</comment>
<reference evidence="1 2" key="1">
    <citation type="journal article" date="2015" name="Genome Announc.">
        <title>Expanding the biotechnology potential of lactobacilli through comparative genomics of 213 strains and associated genera.</title>
        <authorList>
            <person name="Sun Z."/>
            <person name="Harris H.M."/>
            <person name="McCann A."/>
            <person name="Guo C."/>
            <person name="Argimon S."/>
            <person name="Zhang W."/>
            <person name="Yang X."/>
            <person name="Jeffery I.B."/>
            <person name="Cooney J.C."/>
            <person name="Kagawa T.F."/>
            <person name="Liu W."/>
            <person name="Song Y."/>
            <person name="Salvetti E."/>
            <person name="Wrobel A."/>
            <person name="Rasinkangas P."/>
            <person name="Parkhill J."/>
            <person name="Rea M.C."/>
            <person name="O'Sullivan O."/>
            <person name="Ritari J."/>
            <person name="Douillard F.P."/>
            <person name="Paul Ross R."/>
            <person name="Yang R."/>
            <person name="Briner A.E."/>
            <person name="Felis G.E."/>
            <person name="de Vos W.M."/>
            <person name="Barrangou R."/>
            <person name="Klaenhammer T.R."/>
            <person name="Caufield P.W."/>
            <person name="Cui Y."/>
            <person name="Zhang H."/>
            <person name="O'Toole P.W."/>
        </authorList>
    </citation>
    <scope>NUCLEOTIDE SEQUENCE [LARGE SCALE GENOMIC DNA]</scope>
    <source>
        <strain evidence="1 2">DSM 20014</strain>
    </source>
</reference>
<protein>
    <submittedName>
        <fullName evidence="1">Acetoacetate decarboxylase</fullName>
    </submittedName>
</protein>
<dbReference type="InterPro" id="IPR023375">
    <property type="entry name" value="ADC_dom_sf"/>
</dbReference>
<dbReference type="RefSeq" id="WP_057787881.1">
    <property type="nucleotide sequence ID" value="NZ_JQCD01000024.1"/>
</dbReference>
<dbReference type="Proteomes" id="UP000051673">
    <property type="component" value="Unassembled WGS sequence"/>
</dbReference>
<evidence type="ECO:0000313" key="2">
    <source>
        <dbReference type="Proteomes" id="UP000051673"/>
    </source>
</evidence>
<dbReference type="AlphaFoldDB" id="A0A0R2JMA3"/>
<keyword evidence="2" id="KW-1185">Reference proteome</keyword>